<dbReference type="Pfam" id="PF07963">
    <property type="entry name" value="N_methyl"/>
    <property type="match status" value="1"/>
</dbReference>
<dbReference type="PANTHER" id="PTHR30093:SF2">
    <property type="entry name" value="TYPE II SECRETION SYSTEM PROTEIN H"/>
    <property type="match status" value="1"/>
</dbReference>
<sequence length="208" mass="23750">MKKKGFTLIELLVVIAIIAILASMLLPALSRARENARRAVCISHLKQIGLALEMYADDNNEFYPLCGGTIDWGEDPPGWMEQLFPYVKAKNLYRCDSFPRNISDYHYFLSARAAYIDAGNMAAATSRKRIMFPSVFVLAGDSNYRFSEPDCDKDDYTQNCLGWKEDATHWNPHHAGGLNVLFADGHVSWHNRYDPDSMTFRYSTFSDW</sequence>
<dbReference type="AlphaFoldDB" id="A0A1V6CAP0"/>
<keyword evidence="1" id="KW-0488">Methylation</keyword>
<dbReference type="InterPro" id="IPR000983">
    <property type="entry name" value="Bac_GSPG_pilin"/>
</dbReference>
<proteinExistence type="predicted"/>
<dbReference type="NCBIfam" id="TIGR02532">
    <property type="entry name" value="IV_pilin_GFxxxE"/>
    <property type="match status" value="1"/>
</dbReference>
<evidence type="ECO:0000256" key="1">
    <source>
        <dbReference type="ARBA" id="ARBA00022481"/>
    </source>
</evidence>
<organism evidence="3">
    <name type="scientific">candidate division TA06 bacterium ADurb.Bin131</name>
    <dbReference type="NCBI Taxonomy" id="1852827"/>
    <lineage>
        <taxon>Bacteria</taxon>
        <taxon>Bacteria division TA06</taxon>
    </lineage>
</organism>
<name>A0A1V6CAP0_UNCT6</name>
<dbReference type="GO" id="GO:0015628">
    <property type="term" value="P:protein secretion by the type II secretion system"/>
    <property type="evidence" value="ECO:0007669"/>
    <property type="project" value="InterPro"/>
</dbReference>
<dbReference type="Gene3D" id="3.30.700.10">
    <property type="entry name" value="Glycoprotein, Type 4 Pilin"/>
    <property type="match status" value="1"/>
</dbReference>
<feature type="domain" description="DUF1559" evidence="2">
    <location>
        <begin position="31"/>
        <end position="94"/>
    </location>
</feature>
<dbReference type="GO" id="GO:0015627">
    <property type="term" value="C:type II protein secretion system complex"/>
    <property type="evidence" value="ECO:0007669"/>
    <property type="project" value="InterPro"/>
</dbReference>
<dbReference type="InterPro" id="IPR045584">
    <property type="entry name" value="Pilin-like"/>
</dbReference>
<dbReference type="PRINTS" id="PR00813">
    <property type="entry name" value="BCTERIALGSPG"/>
</dbReference>
<dbReference type="PROSITE" id="PS00409">
    <property type="entry name" value="PROKAR_NTER_METHYL"/>
    <property type="match status" value="1"/>
</dbReference>
<dbReference type="InterPro" id="IPR027558">
    <property type="entry name" value="Pre_pil_HX9DG_C"/>
</dbReference>
<evidence type="ECO:0000313" key="3">
    <source>
        <dbReference type="EMBL" id="OQB73972.1"/>
    </source>
</evidence>
<comment type="caution">
    <text evidence="3">The sequence shown here is derived from an EMBL/GenBank/DDBJ whole genome shotgun (WGS) entry which is preliminary data.</text>
</comment>
<dbReference type="SUPFAM" id="SSF54523">
    <property type="entry name" value="Pili subunits"/>
    <property type="match status" value="1"/>
</dbReference>
<dbReference type="PANTHER" id="PTHR30093">
    <property type="entry name" value="GENERAL SECRETION PATHWAY PROTEIN G"/>
    <property type="match status" value="1"/>
</dbReference>
<gene>
    <name evidence="3" type="primary">pulG_4</name>
    <name evidence="3" type="ORF">BWX89_00715</name>
</gene>
<dbReference type="NCBIfam" id="TIGR04294">
    <property type="entry name" value="pre_pil_HX9DG"/>
    <property type="match status" value="1"/>
</dbReference>
<dbReference type="InterPro" id="IPR011453">
    <property type="entry name" value="DUF1559"/>
</dbReference>
<dbReference type="Proteomes" id="UP000485562">
    <property type="component" value="Unassembled WGS sequence"/>
</dbReference>
<protein>
    <submittedName>
        <fullName evidence="3">Type II secretion system protein G</fullName>
    </submittedName>
</protein>
<dbReference type="InterPro" id="IPR012902">
    <property type="entry name" value="N_methyl_site"/>
</dbReference>
<accession>A0A1V6CAP0</accession>
<evidence type="ECO:0000259" key="2">
    <source>
        <dbReference type="Pfam" id="PF07596"/>
    </source>
</evidence>
<dbReference type="Pfam" id="PF07596">
    <property type="entry name" value="SBP_bac_10"/>
    <property type="match status" value="1"/>
</dbReference>
<reference evidence="3" key="1">
    <citation type="submission" date="2017-02" db="EMBL/GenBank/DDBJ databases">
        <title>Delving into the versatile metabolic prowess of the omnipresent phylum Bacteroidetes.</title>
        <authorList>
            <person name="Nobu M.K."/>
            <person name="Mei R."/>
            <person name="Narihiro T."/>
            <person name="Kuroda K."/>
            <person name="Liu W.-T."/>
        </authorList>
    </citation>
    <scope>NUCLEOTIDE SEQUENCE</scope>
    <source>
        <strain evidence="3">ADurb.Bin131</strain>
    </source>
</reference>
<dbReference type="EMBL" id="MWDQ01000056">
    <property type="protein sequence ID" value="OQB73972.1"/>
    <property type="molecule type" value="Genomic_DNA"/>
</dbReference>